<proteinExistence type="predicted"/>
<keyword evidence="3" id="KW-1185">Reference proteome</keyword>
<dbReference type="AlphaFoldDB" id="A0A2T3HR94"/>
<sequence>MAIFPIVHNFFKLISQIRFISITVTTRLLIWTPSGYKFCYKISTSLIQAEKIKAFLWYAVLLIMYKLMATINGTADD</sequence>
<protein>
    <submittedName>
        <fullName evidence="2">Uncharacterized protein</fullName>
    </submittedName>
</protein>
<evidence type="ECO:0000313" key="2">
    <source>
        <dbReference type="EMBL" id="PST84990.1"/>
    </source>
</evidence>
<gene>
    <name evidence="2" type="ORF">C7T94_02405</name>
</gene>
<accession>A0A2T3HR94</accession>
<keyword evidence="1" id="KW-0472">Membrane</keyword>
<evidence type="ECO:0000313" key="3">
    <source>
        <dbReference type="Proteomes" id="UP000240912"/>
    </source>
</evidence>
<keyword evidence="1" id="KW-0812">Transmembrane</keyword>
<feature type="transmembrane region" description="Helical" evidence="1">
    <location>
        <begin position="55"/>
        <end position="75"/>
    </location>
</feature>
<dbReference type="EMBL" id="PYLS01000001">
    <property type="protein sequence ID" value="PST84990.1"/>
    <property type="molecule type" value="Genomic_DNA"/>
</dbReference>
<keyword evidence="1" id="KW-1133">Transmembrane helix</keyword>
<dbReference type="Proteomes" id="UP000240912">
    <property type="component" value="Unassembled WGS sequence"/>
</dbReference>
<comment type="caution">
    <text evidence="2">The sequence shown here is derived from an EMBL/GenBank/DDBJ whole genome shotgun (WGS) entry which is preliminary data.</text>
</comment>
<reference evidence="2 3" key="1">
    <citation type="submission" date="2018-03" db="EMBL/GenBank/DDBJ databases">
        <authorList>
            <person name="Keele B.F."/>
        </authorList>
    </citation>
    <scope>NUCLEOTIDE SEQUENCE [LARGE SCALE GENOMIC DNA]</scope>
    <source>
        <strain evidence="2 3">YL28-9</strain>
    </source>
</reference>
<evidence type="ECO:0000256" key="1">
    <source>
        <dbReference type="SAM" id="Phobius"/>
    </source>
</evidence>
<organism evidence="2 3">
    <name type="scientific">Pedobacter yulinensis</name>
    <dbReference type="NCBI Taxonomy" id="2126353"/>
    <lineage>
        <taxon>Bacteria</taxon>
        <taxon>Pseudomonadati</taxon>
        <taxon>Bacteroidota</taxon>
        <taxon>Sphingobacteriia</taxon>
        <taxon>Sphingobacteriales</taxon>
        <taxon>Sphingobacteriaceae</taxon>
        <taxon>Pedobacter</taxon>
    </lineage>
</organism>
<name>A0A2T3HR94_9SPHI</name>